<keyword evidence="2" id="KW-1133">Transmembrane helix</keyword>
<evidence type="ECO:0000259" key="3">
    <source>
        <dbReference type="Pfam" id="PF04664"/>
    </source>
</evidence>
<gene>
    <name evidence="4" type="primary">LOC127372146</name>
</gene>
<evidence type="ECO:0000313" key="4">
    <source>
        <dbReference type="Ensembl" id="ENSDLAP00005080238.1"/>
    </source>
</evidence>
<keyword evidence="2" id="KW-0812">Transmembrane</keyword>
<dbReference type="GO" id="GO:0140625">
    <property type="term" value="F:opioid growth factor receptor activity"/>
    <property type="evidence" value="ECO:0007669"/>
    <property type="project" value="InterPro"/>
</dbReference>
<dbReference type="Pfam" id="PF04664">
    <property type="entry name" value="OGFr_N"/>
    <property type="match status" value="1"/>
</dbReference>
<dbReference type="PANTHER" id="PTHR14015">
    <property type="entry name" value="OPIOID GROWTH FACTOR RECEPTOR OGFR ZETA-TYPE OPIOID RECEPTOR"/>
    <property type="match status" value="1"/>
</dbReference>
<dbReference type="AlphaFoldDB" id="A0A8P4GP09"/>
<organism evidence="4 5">
    <name type="scientific">Dicentrarchus labrax</name>
    <name type="common">European seabass</name>
    <name type="synonym">Morone labrax</name>
    <dbReference type="NCBI Taxonomy" id="13489"/>
    <lineage>
        <taxon>Eukaryota</taxon>
        <taxon>Metazoa</taxon>
        <taxon>Chordata</taxon>
        <taxon>Craniata</taxon>
        <taxon>Vertebrata</taxon>
        <taxon>Euteleostomi</taxon>
        <taxon>Actinopterygii</taxon>
        <taxon>Neopterygii</taxon>
        <taxon>Teleostei</taxon>
        <taxon>Neoteleostei</taxon>
        <taxon>Acanthomorphata</taxon>
        <taxon>Eupercaria</taxon>
        <taxon>Moronidae</taxon>
        <taxon>Dicentrarchus</taxon>
    </lineage>
</organism>
<dbReference type="InterPro" id="IPR039574">
    <property type="entry name" value="OGFr"/>
</dbReference>
<name>A0A8P4GP09_DICLA</name>
<dbReference type="GO" id="GO:0016020">
    <property type="term" value="C:membrane"/>
    <property type="evidence" value="ECO:0007669"/>
    <property type="project" value="InterPro"/>
</dbReference>
<feature type="domain" description="Opioid growth factor receptor (OGFr) conserved" evidence="3">
    <location>
        <begin position="26"/>
        <end position="207"/>
    </location>
</feature>
<evidence type="ECO:0000256" key="2">
    <source>
        <dbReference type="SAM" id="Phobius"/>
    </source>
</evidence>
<sequence>ETAAIDMQNYRHDYPILIYFYSYLLSGIYINAFHNQWSKDYASLEYVHTYIQWLFPLQEPGVNYEAKPLTKEEIKVLKTAKKNLLKSYKLMLGFYGIELCNEETGEVRRAPNWRERYYNLNNHTHNSLRITRILKCQGNLGFPHYQAPLVRFFLEETLVHGLLPNIKDSVLNYFLFAVLDKKQRRRLIKYAYFNYDRKDEFVWCPKKIQTIWSRLSQESRF</sequence>
<accession>A0A8P4GP09</accession>
<evidence type="ECO:0000313" key="5">
    <source>
        <dbReference type="Proteomes" id="UP000694389"/>
    </source>
</evidence>
<dbReference type="Proteomes" id="UP000694389">
    <property type="component" value="Unassembled WGS sequence"/>
</dbReference>
<evidence type="ECO:0000256" key="1">
    <source>
        <dbReference type="ARBA" id="ARBA00010365"/>
    </source>
</evidence>
<reference evidence="4" key="1">
    <citation type="submission" date="2025-08" db="UniProtKB">
        <authorList>
            <consortium name="Ensembl"/>
        </authorList>
    </citation>
    <scope>IDENTIFICATION</scope>
</reference>
<keyword evidence="2" id="KW-0472">Membrane</keyword>
<protein>
    <submittedName>
        <fullName evidence="4">Opioid growth factor receptor 2</fullName>
    </submittedName>
</protein>
<feature type="transmembrane region" description="Helical" evidence="2">
    <location>
        <begin position="16"/>
        <end position="33"/>
    </location>
</feature>
<dbReference type="Ensembl" id="ENSDLAT00005079508.1">
    <property type="protein sequence ID" value="ENSDLAP00005080238.1"/>
    <property type="gene ID" value="ENSDLAG00005026653.1"/>
</dbReference>
<comment type="similarity">
    <text evidence="1">Belongs to the opioid growth factor receptor family.</text>
</comment>
<dbReference type="InterPro" id="IPR006757">
    <property type="entry name" value="OGF_rcpt"/>
</dbReference>
<proteinExistence type="inferred from homology"/>
<dbReference type="PANTHER" id="PTHR14015:SF1">
    <property type="entry name" value="OPIOID GROWTH FACTOR RECEPTOR"/>
    <property type="match status" value="1"/>
</dbReference>
<reference evidence="4" key="2">
    <citation type="submission" date="2025-09" db="UniProtKB">
        <authorList>
            <consortium name="Ensembl"/>
        </authorList>
    </citation>
    <scope>IDENTIFICATION</scope>
</reference>
<dbReference type="GeneTree" id="ENSGT00390000018730"/>
<keyword evidence="5" id="KW-1185">Reference proteome</keyword>